<keyword evidence="1" id="KW-0472">Membrane</keyword>
<feature type="transmembrane region" description="Helical" evidence="1">
    <location>
        <begin position="7"/>
        <end position="30"/>
    </location>
</feature>
<evidence type="ECO:0000313" key="2">
    <source>
        <dbReference type="EMBL" id="MBJ7633054.1"/>
    </source>
</evidence>
<dbReference type="RefSeq" id="WP_003609761.1">
    <property type="nucleotide sequence ID" value="NZ_ALXH01000112.1"/>
</dbReference>
<dbReference type="EMBL" id="JAAOCP010000005">
    <property type="protein sequence ID" value="MBJ7638824.1"/>
    <property type="molecule type" value="Genomic_DNA"/>
</dbReference>
<name>A0A329G5J4_WEICO</name>
<protein>
    <submittedName>
        <fullName evidence="3">EbsA family protein</fullName>
    </submittedName>
</protein>
<keyword evidence="1" id="KW-0812">Transmembrane</keyword>
<dbReference type="Proteomes" id="UP000728106">
    <property type="component" value="Unassembled WGS sequence"/>
</dbReference>
<feature type="transmembrane region" description="Helical" evidence="1">
    <location>
        <begin position="36"/>
        <end position="56"/>
    </location>
</feature>
<dbReference type="OrthoDB" id="2146062at2"/>
<evidence type="ECO:0000256" key="1">
    <source>
        <dbReference type="SAM" id="Phobius"/>
    </source>
</evidence>
<comment type="caution">
    <text evidence="3">The sequence shown here is derived from an EMBL/GenBank/DDBJ whole genome shotgun (WGS) entry which is preliminary data.</text>
</comment>
<dbReference type="EMBL" id="JAAOCX010000010">
    <property type="protein sequence ID" value="MBJ7633054.1"/>
    <property type="molecule type" value="Genomic_DNA"/>
</dbReference>
<dbReference type="InterPro" id="IPR020215">
    <property type="entry name" value="EbsA-like"/>
</dbReference>
<reference evidence="3 4" key="2">
    <citation type="journal article" date="2021" name="Int. J. Food Microbiol.">
        <title>Safety demonstration of a microbial species for use in the food chain: Weissella confusa.</title>
        <authorList>
            <person name="Bourdichon F."/>
            <person name="Patrone V."/>
            <person name="Fontana A."/>
            <person name="Milani G."/>
            <person name="Morelli L."/>
        </authorList>
    </citation>
    <scope>NUCLEOTIDE SEQUENCE [LARGE SCALE GENOMIC DNA]</scope>
    <source>
        <strain evidence="2">CCUG 30943</strain>
        <strain evidence="3 4">CCUG 43002</strain>
    </source>
</reference>
<reference evidence="3" key="1">
    <citation type="submission" date="2020-02" db="EMBL/GenBank/DDBJ databases">
        <authorList>
            <person name="Fontana A."/>
            <person name="Patrone V."/>
            <person name="Morelli L."/>
        </authorList>
    </citation>
    <scope>NUCLEOTIDE SEQUENCE</scope>
    <source>
        <strain evidence="2">CCUG 30943</strain>
        <strain evidence="3">CCUG 43002</strain>
    </source>
</reference>
<keyword evidence="4" id="KW-1185">Reference proteome</keyword>
<dbReference type="Proteomes" id="UP000808038">
    <property type="component" value="Unassembled WGS sequence"/>
</dbReference>
<sequence>MKGFYQPAGLVGWVSWTWILMIALFGMIMWLEVTTLNVWTYVSFFVFVVVAAATILRRRVTLEDDALRFPHIIGMHTEKIHFKDMEFVQFNKHTVMFSHDGEQYSFLMGQRMLHALQEKIEG</sequence>
<evidence type="ECO:0000313" key="4">
    <source>
        <dbReference type="Proteomes" id="UP000728106"/>
    </source>
</evidence>
<keyword evidence="1" id="KW-1133">Transmembrane helix</keyword>
<dbReference type="AlphaFoldDB" id="A0A329G5J4"/>
<accession>A0A329G5J4</accession>
<organism evidence="3 4">
    <name type="scientific">Weissella confusa</name>
    <name type="common">Lactobacillus confusus</name>
    <dbReference type="NCBI Taxonomy" id="1583"/>
    <lineage>
        <taxon>Bacteria</taxon>
        <taxon>Bacillati</taxon>
        <taxon>Bacillota</taxon>
        <taxon>Bacilli</taxon>
        <taxon>Lactobacillales</taxon>
        <taxon>Lactobacillaceae</taxon>
        <taxon>Weissella</taxon>
    </lineage>
</organism>
<dbReference type="GeneID" id="57979331"/>
<proteinExistence type="predicted"/>
<dbReference type="Pfam" id="PF17255">
    <property type="entry name" value="EbsA"/>
    <property type="match status" value="1"/>
</dbReference>
<evidence type="ECO:0000313" key="3">
    <source>
        <dbReference type="EMBL" id="MBJ7638824.1"/>
    </source>
</evidence>
<gene>
    <name evidence="3" type="ORF">HAU20_05390</name>
    <name evidence="2" type="ORF">HAU43_08145</name>
</gene>